<reference evidence="2 3" key="1">
    <citation type="journal article" date="2013" name="Genome Biol.">
        <title>Genome of Acanthamoeba castellanii highlights extensive lateral gene transfer and early evolution of tyrosine kinase signaling.</title>
        <authorList>
            <person name="Clarke M."/>
            <person name="Lohan A.J."/>
            <person name="Liu B."/>
            <person name="Lagkouvardos I."/>
            <person name="Roy S."/>
            <person name="Zafar N."/>
            <person name="Bertelli C."/>
            <person name="Schilde C."/>
            <person name="Kianianmomeni A."/>
            <person name="Burglin T.R."/>
            <person name="Frech C."/>
            <person name="Turcotte B."/>
            <person name="Kopec K.O."/>
            <person name="Synnott J.M."/>
            <person name="Choo C."/>
            <person name="Paponov I."/>
            <person name="Finkler A."/>
            <person name="Soon Heng Tan C."/>
            <person name="Hutchins A.P."/>
            <person name="Weinmeier T."/>
            <person name="Rattei T."/>
            <person name="Chu J.S."/>
            <person name="Gimenez G."/>
            <person name="Irimia M."/>
            <person name="Rigden D.J."/>
            <person name="Fitzpatrick D.A."/>
            <person name="Lorenzo-Morales J."/>
            <person name="Bateman A."/>
            <person name="Chiu C.H."/>
            <person name="Tang P."/>
            <person name="Hegemann P."/>
            <person name="Fromm H."/>
            <person name="Raoult D."/>
            <person name="Greub G."/>
            <person name="Miranda-Saavedra D."/>
            <person name="Chen N."/>
            <person name="Nash P."/>
            <person name="Ginger M.L."/>
            <person name="Horn M."/>
            <person name="Schaap P."/>
            <person name="Caler L."/>
            <person name="Loftus B."/>
        </authorList>
    </citation>
    <scope>NUCLEOTIDE SEQUENCE [LARGE SCALE GENOMIC DNA]</scope>
    <source>
        <strain evidence="2 3">Neff</strain>
    </source>
</reference>
<feature type="compositionally biased region" description="Low complexity" evidence="1">
    <location>
        <begin position="219"/>
        <end position="237"/>
    </location>
</feature>
<evidence type="ECO:0000256" key="1">
    <source>
        <dbReference type="SAM" id="MobiDB-lite"/>
    </source>
</evidence>
<accession>L8H7I1</accession>
<proteinExistence type="predicted"/>
<organism evidence="2 3">
    <name type="scientific">Acanthamoeba castellanii (strain ATCC 30010 / Neff)</name>
    <dbReference type="NCBI Taxonomy" id="1257118"/>
    <lineage>
        <taxon>Eukaryota</taxon>
        <taxon>Amoebozoa</taxon>
        <taxon>Discosea</taxon>
        <taxon>Longamoebia</taxon>
        <taxon>Centramoebida</taxon>
        <taxon>Acanthamoebidae</taxon>
        <taxon>Acanthamoeba</taxon>
    </lineage>
</organism>
<dbReference type="RefSeq" id="XP_004344930.1">
    <property type="nucleotide sequence ID" value="XM_004344880.1"/>
</dbReference>
<protein>
    <submittedName>
        <fullName evidence="2">Uncharacterized protein</fullName>
    </submittedName>
</protein>
<dbReference type="GeneID" id="14922067"/>
<dbReference type="Proteomes" id="UP000011083">
    <property type="component" value="Unassembled WGS sequence"/>
</dbReference>
<dbReference type="VEuPathDB" id="AmoebaDB:ACA1_285460"/>
<feature type="region of interest" description="Disordered" evidence="1">
    <location>
        <begin position="144"/>
        <end position="197"/>
    </location>
</feature>
<evidence type="ECO:0000313" key="3">
    <source>
        <dbReference type="Proteomes" id="UP000011083"/>
    </source>
</evidence>
<evidence type="ECO:0000313" key="2">
    <source>
        <dbReference type="EMBL" id="ELR21187.1"/>
    </source>
</evidence>
<feature type="compositionally biased region" description="Polar residues" evidence="1">
    <location>
        <begin position="175"/>
        <end position="185"/>
    </location>
</feature>
<dbReference type="KEGG" id="acan:ACA1_285460"/>
<feature type="compositionally biased region" description="Low complexity" evidence="1">
    <location>
        <begin position="104"/>
        <end position="126"/>
    </location>
</feature>
<feature type="region of interest" description="Disordered" evidence="1">
    <location>
        <begin position="213"/>
        <end position="256"/>
    </location>
</feature>
<gene>
    <name evidence="2" type="ORF">ACA1_285460</name>
</gene>
<dbReference type="EMBL" id="KB007908">
    <property type="protein sequence ID" value="ELR21187.1"/>
    <property type="molecule type" value="Genomic_DNA"/>
</dbReference>
<sequence length="280" mass="30016">MVVSKLYELGNAAPQNKKKRFLQRFGILGDVEQQQEELKYKQLNDEIQSLSHELALSPRGSHASPVLSLKAMKLLGMVNLDVTSAGRWNQDVDYDLEASDAGGSSPPTQSSPSSSSSTATRSKPAPNNNTAVPLKAMKMLGVMEGAGSSTNGKKSRSVIHRGGDRGPSAAAAASTPLSNSGNNGQLAADDESTSPEPVLSPLAMLLDWKGRRGRSNSKEVSLLDSLTSSSSSESEASPHTVRVRRARTLSKEELTDSSIVQDRDMLDRRERRARTLSKGI</sequence>
<dbReference type="AlphaFoldDB" id="L8H7I1"/>
<feature type="region of interest" description="Disordered" evidence="1">
    <location>
        <begin position="96"/>
        <end position="131"/>
    </location>
</feature>
<name>L8H7I1_ACACF</name>
<keyword evidence="3" id="KW-1185">Reference proteome</keyword>